<accession>A0A9E2NZU8</accession>
<organism evidence="1 2">
    <name type="scientific">Candidatus Treponema excrementipullorum</name>
    <dbReference type="NCBI Taxonomy" id="2838768"/>
    <lineage>
        <taxon>Bacteria</taxon>
        <taxon>Pseudomonadati</taxon>
        <taxon>Spirochaetota</taxon>
        <taxon>Spirochaetia</taxon>
        <taxon>Spirochaetales</taxon>
        <taxon>Treponemataceae</taxon>
        <taxon>Treponema</taxon>
    </lineage>
</organism>
<gene>
    <name evidence="1" type="ORF">IAA16_08900</name>
</gene>
<proteinExistence type="predicted"/>
<reference evidence="1" key="1">
    <citation type="journal article" date="2021" name="PeerJ">
        <title>Extensive microbial diversity within the chicken gut microbiome revealed by metagenomics and culture.</title>
        <authorList>
            <person name="Gilroy R."/>
            <person name="Ravi A."/>
            <person name="Getino M."/>
            <person name="Pursley I."/>
            <person name="Horton D.L."/>
            <person name="Alikhan N.F."/>
            <person name="Baker D."/>
            <person name="Gharbi K."/>
            <person name="Hall N."/>
            <person name="Watson M."/>
            <person name="Adriaenssens E.M."/>
            <person name="Foster-Nyarko E."/>
            <person name="Jarju S."/>
            <person name="Secka A."/>
            <person name="Antonio M."/>
            <person name="Oren A."/>
            <person name="Chaudhuri R.R."/>
            <person name="La Ragione R."/>
            <person name="Hildebrand F."/>
            <person name="Pallen M.J."/>
        </authorList>
    </citation>
    <scope>NUCLEOTIDE SEQUENCE</scope>
    <source>
        <strain evidence="1">Gambia15-2214</strain>
    </source>
</reference>
<dbReference type="Proteomes" id="UP000823914">
    <property type="component" value="Unassembled WGS sequence"/>
</dbReference>
<dbReference type="AlphaFoldDB" id="A0A9E2NZU8"/>
<evidence type="ECO:0000313" key="2">
    <source>
        <dbReference type="Proteomes" id="UP000823914"/>
    </source>
</evidence>
<evidence type="ECO:0000313" key="1">
    <source>
        <dbReference type="EMBL" id="MBU3850670.1"/>
    </source>
</evidence>
<protein>
    <submittedName>
        <fullName evidence="1">Uncharacterized protein</fullName>
    </submittedName>
</protein>
<name>A0A9E2NZU8_9SPIR</name>
<comment type="caution">
    <text evidence="1">The sequence shown here is derived from an EMBL/GenBank/DDBJ whole genome shotgun (WGS) entry which is preliminary data.</text>
</comment>
<sequence length="527" mass="60270">MKKSLLLVPYMFCCLTLLWTEQYQIKNVVYNIDGRTKEYSLEKALNIDYNRIFTSEKELQNYVAEIKQRLTDQRVLETGTVIYEVTGAYNSSDNTEIPQNTEETDGTGVTEDVQETSILPVTLHITAKDTWNIIPIPYPRYDSNTGVTLKIKVKDYNFLGSMSPLDFELLFLQEDEGKTNKIGAGIEFKVPFPLGIFHSYAGTDTNILYTIGADSPSFDMAGTFGISYDFGPVELKVDAKQIMTIDPEKRIYGDYIYGTEFVQLSAPIIILKTDTVAGNLVLTPLTSVTYNWDLDGMQDPDLVGPILDFGYNFTLGKVNWMGNFRRGFDVTFTQAYQYNFFKNDFDTRHSLKMEGYYNTKYVAFAARTEFFTHYNIITQQFTTTSSMTEKLRGVFDAEENNGGRGEQPIGFIFNFDMPIKVVQTDWCGWGEALFKKPMPSWFRIFDFELQFAPFIDMALYKPSTGKFIDIVKEGFYTAGGEIILYPNKMRSIQVRGSIGIDISSRIFKQEWRTKRGPEIEVGIGLFY</sequence>
<dbReference type="EMBL" id="JAHLFV010000207">
    <property type="protein sequence ID" value="MBU3850670.1"/>
    <property type="molecule type" value="Genomic_DNA"/>
</dbReference>
<reference evidence="1" key="2">
    <citation type="submission" date="2021-04" db="EMBL/GenBank/DDBJ databases">
        <authorList>
            <person name="Gilroy R."/>
        </authorList>
    </citation>
    <scope>NUCLEOTIDE SEQUENCE</scope>
    <source>
        <strain evidence="1">Gambia15-2214</strain>
    </source>
</reference>